<dbReference type="RefSeq" id="WP_394402317.1">
    <property type="nucleotide sequence ID" value="NZ_JBIGHW010000031.1"/>
</dbReference>
<keyword evidence="2" id="KW-1185">Reference proteome</keyword>
<comment type="caution">
    <text evidence="1">The sequence shown here is derived from an EMBL/GenBank/DDBJ whole genome shotgun (WGS) entry which is preliminary data.</text>
</comment>
<sequence length="87" mass="9567">MNRPWQTASDFIAAFVARHGIVYEFTGSSALAQAITGLAGEDDAKPDATECLVIALRRAGVIDGATMVMLLGRYFDEKRNRRQGYDQ</sequence>
<protein>
    <submittedName>
        <fullName evidence="1">Uncharacterized protein</fullName>
    </submittedName>
</protein>
<dbReference type="EMBL" id="JBIGHW010000031">
    <property type="protein sequence ID" value="MFG6443551.1"/>
    <property type="molecule type" value="Genomic_DNA"/>
</dbReference>
<name>A0ABW7FQE8_9BURK</name>
<proteinExistence type="predicted"/>
<dbReference type="Proteomes" id="UP001606301">
    <property type="component" value="Unassembled WGS sequence"/>
</dbReference>
<accession>A0ABW7FQE8</accession>
<gene>
    <name evidence="1" type="ORF">ACG0Z3_22920</name>
</gene>
<evidence type="ECO:0000313" key="1">
    <source>
        <dbReference type="EMBL" id="MFG6443551.1"/>
    </source>
</evidence>
<reference evidence="1 2" key="1">
    <citation type="submission" date="2024-08" db="EMBL/GenBank/DDBJ databases">
        <authorList>
            <person name="Lu H."/>
        </authorList>
    </citation>
    <scope>NUCLEOTIDE SEQUENCE [LARGE SCALE GENOMIC DNA]</scope>
    <source>
        <strain evidence="1 2">LKC17W</strain>
    </source>
</reference>
<evidence type="ECO:0000313" key="2">
    <source>
        <dbReference type="Proteomes" id="UP001606301"/>
    </source>
</evidence>
<organism evidence="1 2">
    <name type="scientific">Pelomonas margarita</name>
    <dbReference type="NCBI Taxonomy" id="3299031"/>
    <lineage>
        <taxon>Bacteria</taxon>
        <taxon>Pseudomonadati</taxon>
        <taxon>Pseudomonadota</taxon>
        <taxon>Betaproteobacteria</taxon>
        <taxon>Burkholderiales</taxon>
        <taxon>Sphaerotilaceae</taxon>
        <taxon>Roseateles</taxon>
    </lineage>
</organism>